<evidence type="ECO:0000259" key="5">
    <source>
        <dbReference type="Pfam" id="PF12867"/>
    </source>
</evidence>
<dbReference type="SUPFAM" id="SSF109854">
    <property type="entry name" value="DinB/YfiT-like putative metalloenzymes"/>
    <property type="match status" value="1"/>
</dbReference>
<dbReference type="HOGENOM" id="CLU_012431_9_0_5"/>
<evidence type="ECO:0000256" key="2">
    <source>
        <dbReference type="ARBA" id="ARBA00023004"/>
    </source>
</evidence>
<keyword evidence="2" id="KW-0408">Iron</keyword>
<evidence type="ECO:0000313" key="6">
    <source>
        <dbReference type="EMBL" id="ACI98332.1"/>
    </source>
</evidence>
<dbReference type="PANTHER" id="PTHR23150:SF36">
    <property type="entry name" value="HERCYNINE OXYGENASE"/>
    <property type="match status" value="1"/>
</dbReference>
<dbReference type="STRING" id="414684.RC1_0902"/>
<keyword evidence="1" id="KW-0560">Oxidoreductase</keyword>
<gene>
    <name evidence="6" type="ordered locus">RC1_0902</name>
</gene>
<feature type="domain" description="Sulfatase-modifying factor enzyme-like" evidence="4">
    <location>
        <begin position="343"/>
        <end position="429"/>
    </location>
</feature>
<evidence type="ECO:0000256" key="1">
    <source>
        <dbReference type="ARBA" id="ARBA00023002"/>
    </source>
</evidence>
<evidence type="ECO:0008006" key="8">
    <source>
        <dbReference type="Google" id="ProtNLM"/>
    </source>
</evidence>
<evidence type="ECO:0000313" key="7">
    <source>
        <dbReference type="Proteomes" id="UP000001591"/>
    </source>
</evidence>
<dbReference type="InterPro" id="IPR034660">
    <property type="entry name" value="DinB/YfiT-like"/>
</dbReference>
<feature type="domain" description="Sulfatase-modifying factor enzyme-like" evidence="4">
    <location>
        <begin position="184"/>
        <end position="331"/>
    </location>
</feature>
<dbReference type="InterPro" id="IPR051043">
    <property type="entry name" value="Sulfatase_Mod_Factor_Kinase"/>
</dbReference>
<name>B6IS96_RHOCS</name>
<reference evidence="6 7" key="1">
    <citation type="journal article" date="2010" name="BMC Genomics">
        <title>Metabolic flexibility revealed in the genome of the cyst-forming alpha-1 proteobacterium Rhodospirillum centenum.</title>
        <authorList>
            <person name="Lu Y.K."/>
            <person name="Marden J."/>
            <person name="Han M."/>
            <person name="Swingley W.D."/>
            <person name="Mastrian S.D."/>
            <person name="Chowdhury S.R."/>
            <person name="Hao J."/>
            <person name="Helmy T."/>
            <person name="Kim S."/>
            <person name="Kurdoglu A.A."/>
            <person name="Matthies H.J."/>
            <person name="Rollo D."/>
            <person name="Stothard P."/>
            <person name="Blankenship R.E."/>
            <person name="Bauer C.E."/>
            <person name="Touchman J.W."/>
        </authorList>
    </citation>
    <scope>NUCLEOTIDE SEQUENCE [LARGE SCALE GENOMIC DNA]</scope>
    <source>
        <strain evidence="7">ATCC 51521 / SW</strain>
    </source>
</reference>
<evidence type="ECO:0000256" key="3">
    <source>
        <dbReference type="ARBA" id="ARBA00037882"/>
    </source>
</evidence>
<dbReference type="AlphaFoldDB" id="B6IS96"/>
<dbReference type="Proteomes" id="UP000001591">
    <property type="component" value="Chromosome"/>
</dbReference>
<dbReference type="SUPFAM" id="SSF56436">
    <property type="entry name" value="C-type lectin-like"/>
    <property type="match status" value="1"/>
</dbReference>
<sequence>MPDACPDRAALLAARLAATRARSVTLTDGLSAEDMVVQSMPDASPVKWHLAHTTWFFETFVLGPHAGQPPHDPAWAYLFNSYYVAAGDRHPRPRRGLVTRPGVAEVLDWRAQVDRRLAAFLESGPAAEALDLIDLGIAHEQQHQELLLTDLKHLLAQNPLRYLLRPAGPGTDDRVPGGLPPLGWVEHPGGLVEVGHAGPGFAYDNEGPRHRVWLEPFALADRPVTCGEWLAFMADGGYATPSLWLSDGWAAVQAEGWRAPLYWRDAGDGDWRVFTLSGERRPDPAEPVAHVSQYEADAFARWAAGVHAGSSSPAGLGTRLPTEAEWETVAALRAPSGTFADAGRYHPAPLSGPSWYGEVWDWTASAYLPYPGFRTAAGAVGEYNGKFMSGQMVLRGGSCATPTGHVRPTYRNFFPPAARWQFSGLRLAR</sequence>
<comment type="pathway">
    <text evidence="3">Amino-acid biosynthesis; ergothioneine biosynthesis.</text>
</comment>
<feature type="domain" description="DinB-like" evidence="5">
    <location>
        <begin position="16"/>
        <end position="145"/>
    </location>
</feature>
<dbReference type="PANTHER" id="PTHR23150">
    <property type="entry name" value="SULFATASE MODIFYING FACTOR 1, 2"/>
    <property type="match status" value="1"/>
</dbReference>
<dbReference type="GO" id="GO:0052699">
    <property type="term" value="P:ergothioneine biosynthetic process"/>
    <property type="evidence" value="ECO:0007669"/>
    <property type="project" value="InterPro"/>
</dbReference>
<dbReference type="RefSeq" id="WP_012566122.1">
    <property type="nucleotide sequence ID" value="NC_011420.2"/>
</dbReference>
<evidence type="ECO:0000259" key="4">
    <source>
        <dbReference type="Pfam" id="PF03781"/>
    </source>
</evidence>
<organism evidence="6 7">
    <name type="scientific">Rhodospirillum centenum (strain ATCC 51521 / SW)</name>
    <dbReference type="NCBI Taxonomy" id="414684"/>
    <lineage>
        <taxon>Bacteria</taxon>
        <taxon>Pseudomonadati</taxon>
        <taxon>Pseudomonadota</taxon>
        <taxon>Alphaproteobacteria</taxon>
        <taxon>Rhodospirillales</taxon>
        <taxon>Rhodospirillaceae</taxon>
        <taxon>Rhodospirillum</taxon>
    </lineage>
</organism>
<dbReference type="Pfam" id="PF12867">
    <property type="entry name" value="DinB_2"/>
    <property type="match status" value="1"/>
</dbReference>
<protein>
    <recommendedName>
        <fullName evidence="8">Ergothioneine biosynthesis protein EgtB</fullName>
    </recommendedName>
</protein>
<dbReference type="InterPro" id="IPR016187">
    <property type="entry name" value="CTDL_fold"/>
</dbReference>
<dbReference type="EMBL" id="CP000613">
    <property type="protein sequence ID" value="ACI98332.1"/>
    <property type="molecule type" value="Genomic_DNA"/>
</dbReference>
<dbReference type="InterPro" id="IPR042095">
    <property type="entry name" value="SUMF_sf"/>
</dbReference>
<proteinExistence type="predicted"/>
<dbReference type="InterPro" id="IPR005532">
    <property type="entry name" value="SUMF_dom"/>
</dbReference>
<dbReference type="Gene3D" id="3.90.1580.10">
    <property type="entry name" value="paralog of FGE (formylglycine-generating enzyme)"/>
    <property type="match status" value="1"/>
</dbReference>
<dbReference type="NCBIfam" id="TIGR03440">
    <property type="entry name" value="egtB_TIGR03440"/>
    <property type="match status" value="1"/>
</dbReference>
<keyword evidence="7" id="KW-1185">Reference proteome</keyword>
<accession>B6IS96</accession>
<dbReference type="InterPro" id="IPR024775">
    <property type="entry name" value="DinB-like"/>
</dbReference>
<dbReference type="KEGG" id="rce:RC1_0902"/>
<dbReference type="InterPro" id="IPR017806">
    <property type="entry name" value="EgtB"/>
</dbReference>
<dbReference type="OrthoDB" id="9768004at2"/>
<dbReference type="Pfam" id="PF03781">
    <property type="entry name" value="FGE-sulfatase"/>
    <property type="match status" value="2"/>
</dbReference>
<dbReference type="eggNOG" id="COG1262">
    <property type="taxonomic scope" value="Bacteria"/>
</dbReference>